<dbReference type="eggNOG" id="ENOG5030U01">
    <property type="taxonomic scope" value="Bacteria"/>
</dbReference>
<name>A0A090Q2S2_9FLAO</name>
<feature type="transmembrane region" description="Helical" evidence="1">
    <location>
        <begin position="7"/>
        <end position="31"/>
    </location>
</feature>
<reference evidence="2" key="1">
    <citation type="journal article" date="2014" name="Genome Announc.">
        <title>Draft Genome Sequences of Marine Flavobacterium Nonlabens Strains NR17, NR24, NR27, NR32, NR33, and Ara13.</title>
        <authorList>
            <person name="Nakanishi M."/>
            <person name="Meirelles P."/>
            <person name="Suzuki R."/>
            <person name="Takatani N."/>
            <person name="Mino S."/>
            <person name="Suda W."/>
            <person name="Oshima K."/>
            <person name="Hattori M."/>
            <person name="Ohkuma M."/>
            <person name="Hosokawa M."/>
            <person name="Miyashita K."/>
            <person name="Thompson F.L."/>
            <person name="Niwa A."/>
            <person name="Sawabe T."/>
            <person name="Sawabe T."/>
        </authorList>
    </citation>
    <scope>NUCLEOTIDE SEQUENCE [LARGE SCALE GENOMIC DNA]</scope>
    <source>
        <strain evidence="2">JCM 19294</strain>
    </source>
</reference>
<dbReference type="AlphaFoldDB" id="A0A090Q2S2"/>
<keyword evidence="1" id="KW-0812">Transmembrane</keyword>
<dbReference type="Proteomes" id="UP000029221">
    <property type="component" value="Unassembled WGS sequence"/>
</dbReference>
<sequence length="188" mass="21768">MFNFFKYIVIIIAFTVFAMYVLDNFYTYVYYNGDARNKLQYVTKLGDKKIDYIFIGSSRVENHIDCDLIQQITGKSCLNLGKQGAKLGDGLLMILLLNNYDVKYSKIFYQLDYTSNYYGLEKSTRAQAYPLVKKSGNKELKGILNLSRLYNIPFYGYAKQDKVIGIRELTATLINRKSKRKIGKRICS</sequence>
<evidence type="ECO:0000313" key="2">
    <source>
        <dbReference type="EMBL" id="GAK96472.1"/>
    </source>
</evidence>
<proteinExistence type="predicted"/>
<evidence type="ECO:0000313" key="3">
    <source>
        <dbReference type="Proteomes" id="UP000029221"/>
    </source>
</evidence>
<gene>
    <name evidence="2" type="ORF">JCM19294_1985</name>
</gene>
<keyword evidence="1" id="KW-1133">Transmembrane helix</keyword>
<organism evidence="2 3">
    <name type="scientific">Nonlabens tegetincola</name>
    <dbReference type="NCBI Taxonomy" id="323273"/>
    <lineage>
        <taxon>Bacteria</taxon>
        <taxon>Pseudomonadati</taxon>
        <taxon>Bacteroidota</taxon>
        <taxon>Flavobacteriia</taxon>
        <taxon>Flavobacteriales</taxon>
        <taxon>Flavobacteriaceae</taxon>
        <taxon>Nonlabens</taxon>
    </lineage>
</organism>
<comment type="caution">
    <text evidence="2">The sequence shown here is derived from an EMBL/GenBank/DDBJ whole genome shotgun (WGS) entry which is preliminary data.</text>
</comment>
<keyword evidence="3" id="KW-1185">Reference proteome</keyword>
<evidence type="ECO:0000256" key="1">
    <source>
        <dbReference type="SAM" id="Phobius"/>
    </source>
</evidence>
<dbReference type="EMBL" id="BBML01000002">
    <property type="protein sequence ID" value="GAK96472.1"/>
    <property type="molecule type" value="Genomic_DNA"/>
</dbReference>
<keyword evidence="1" id="KW-0472">Membrane</keyword>
<accession>A0A090Q2S2</accession>
<protein>
    <submittedName>
        <fullName evidence="2">Uncharacterized protein</fullName>
    </submittedName>
</protein>